<comment type="caution">
    <text evidence="1">The sequence shown here is derived from an EMBL/GenBank/DDBJ whole genome shotgun (WGS) entry which is preliminary data.</text>
</comment>
<accession>A0A1Q3BBZ3</accession>
<dbReference type="Pfam" id="PF14223">
    <property type="entry name" value="Retrotran_gag_2"/>
    <property type="match status" value="1"/>
</dbReference>
<keyword evidence="2" id="KW-1185">Reference proteome</keyword>
<dbReference type="Proteomes" id="UP000187406">
    <property type="component" value="Unassembled WGS sequence"/>
</dbReference>
<dbReference type="InParanoid" id="A0A1Q3BBZ3"/>
<reference evidence="2" key="1">
    <citation type="submission" date="2016-04" db="EMBL/GenBank/DDBJ databases">
        <title>Cephalotus genome sequencing.</title>
        <authorList>
            <person name="Fukushima K."/>
            <person name="Hasebe M."/>
            <person name="Fang X."/>
        </authorList>
    </citation>
    <scope>NUCLEOTIDE SEQUENCE [LARGE SCALE GENOMIC DNA]</scope>
    <source>
        <strain evidence="2">cv. St1</strain>
    </source>
</reference>
<dbReference type="EMBL" id="BDDD01000409">
    <property type="protein sequence ID" value="GAV65405.1"/>
    <property type="molecule type" value="Genomic_DNA"/>
</dbReference>
<protein>
    <submittedName>
        <fullName evidence="1">UBN2 domain-containing protein</fullName>
    </submittedName>
</protein>
<evidence type="ECO:0000313" key="1">
    <source>
        <dbReference type="EMBL" id="GAV65405.1"/>
    </source>
</evidence>
<dbReference type="PANTHER" id="PTHR35317">
    <property type="entry name" value="OS04G0629600 PROTEIN"/>
    <property type="match status" value="1"/>
</dbReference>
<feature type="non-terminal residue" evidence="1">
    <location>
        <position position="147"/>
    </location>
</feature>
<dbReference type="OrthoDB" id="1001766at2759"/>
<sequence length="147" mass="17157">EEELADDTPLKQIKKMKGEFSRNFKALSFLHSAVSTTIFPRIMGVSTAKEVWDTLKEEFEGFGRTNAIRLLHLKREFVNLKMEKDETVKDFFSRIMEIVNQIKIFGEIFEEKYDVEKILMSLTEKFDPTVATKEQSKDLTTVRVVEL</sequence>
<name>A0A1Q3BBZ3_CEPFO</name>
<feature type="non-terminal residue" evidence="1">
    <location>
        <position position="1"/>
    </location>
</feature>
<dbReference type="AlphaFoldDB" id="A0A1Q3BBZ3"/>
<dbReference type="PANTHER" id="PTHR35317:SF31">
    <property type="entry name" value="DUF4219 DOMAIN-CONTAINING PROTEIN"/>
    <property type="match status" value="1"/>
</dbReference>
<organism evidence="1 2">
    <name type="scientific">Cephalotus follicularis</name>
    <name type="common">Albany pitcher plant</name>
    <dbReference type="NCBI Taxonomy" id="3775"/>
    <lineage>
        <taxon>Eukaryota</taxon>
        <taxon>Viridiplantae</taxon>
        <taxon>Streptophyta</taxon>
        <taxon>Embryophyta</taxon>
        <taxon>Tracheophyta</taxon>
        <taxon>Spermatophyta</taxon>
        <taxon>Magnoliopsida</taxon>
        <taxon>eudicotyledons</taxon>
        <taxon>Gunneridae</taxon>
        <taxon>Pentapetalae</taxon>
        <taxon>rosids</taxon>
        <taxon>fabids</taxon>
        <taxon>Oxalidales</taxon>
        <taxon>Cephalotaceae</taxon>
        <taxon>Cephalotus</taxon>
    </lineage>
</organism>
<gene>
    <name evidence="1" type="ORF">CFOL_v3_08920</name>
</gene>
<evidence type="ECO:0000313" key="2">
    <source>
        <dbReference type="Proteomes" id="UP000187406"/>
    </source>
</evidence>
<proteinExistence type="predicted"/>